<dbReference type="PROSITE" id="PS00447">
    <property type="entry name" value="DNA_POLYMERASE_A"/>
    <property type="match status" value="1"/>
</dbReference>
<dbReference type="InterPro" id="IPR029060">
    <property type="entry name" value="PIN-like_dom_sf"/>
</dbReference>
<dbReference type="InterPro" id="IPR020045">
    <property type="entry name" value="DNA_polI_H3TH"/>
</dbReference>
<keyword evidence="9" id="KW-0378">Hydrolase</keyword>
<evidence type="ECO:0000256" key="15">
    <source>
        <dbReference type="NCBIfam" id="TIGR00593"/>
    </source>
</evidence>
<dbReference type="GO" id="GO:0008408">
    <property type="term" value="F:3'-5' exonuclease activity"/>
    <property type="evidence" value="ECO:0007669"/>
    <property type="project" value="InterPro"/>
</dbReference>
<dbReference type="Gene3D" id="3.40.50.1010">
    <property type="entry name" value="5'-nuclease"/>
    <property type="match status" value="1"/>
</dbReference>
<evidence type="ECO:0000256" key="10">
    <source>
        <dbReference type="ARBA" id="ARBA00022839"/>
    </source>
</evidence>
<evidence type="ECO:0000256" key="4">
    <source>
        <dbReference type="ARBA" id="ARBA00022679"/>
    </source>
</evidence>
<dbReference type="InterPro" id="IPR001098">
    <property type="entry name" value="DNA-dir_DNA_pol_A_palm_dom"/>
</dbReference>
<dbReference type="GO" id="GO:0008409">
    <property type="term" value="F:5'-3' exonuclease activity"/>
    <property type="evidence" value="ECO:0007669"/>
    <property type="project" value="InterPro"/>
</dbReference>
<dbReference type="InterPro" id="IPR036279">
    <property type="entry name" value="5-3_exonuclease_C_sf"/>
</dbReference>
<dbReference type="InterPro" id="IPR019760">
    <property type="entry name" value="DNA-dir_DNA_pol_A_CS"/>
</dbReference>
<evidence type="ECO:0000256" key="14">
    <source>
        <dbReference type="ARBA" id="ARBA00049244"/>
    </source>
</evidence>
<dbReference type="CDD" id="cd08637">
    <property type="entry name" value="DNA_pol_A_pol_I_C"/>
    <property type="match status" value="1"/>
</dbReference>
<dbReference type="CDD" id="cd09898">
    <property type="entry name" value="H3TH_53EXO"/>
    <property type="match status" value="1"/>
</dbReference>
<dbReference type="Proteomes" id="UP000196365">
    <property type="component" value="Unassembled WGS sequence"/>
</dbReference>
<evidence type="ECO:0000313" key="21">
    <source>
        <dbReference type="Proteomes" id="UP000196365"/>
    </source>
</evidence>
<dbReference type="SUPFAM" id="SSF56672">
    <property type="entry name" value="DNA/RNA polymerases"/>
    <property type="match status" value="1"/>
</dbReference>
<evidence type="ECO:0000259" key="19">
    <source>
        <dbReference type="SMART" id="SM00482"/>
    </source>
</evidence>
<feature type="domain" description="5'-3' exonuclease" evidence="18">
    <location>
        <begin position="4"/>
        <end position="263"/>
    </location>
</feature>
<evidence type="ECO:0000256" key="2">
    <source>
        <dbReference type="ARBA" id="ARBA00012417"/>
    </source>
</evidence>
<evidence type="ECO:0000256" key="12">
    <source>
        <dbReference type="ARBA" id="ARBA00023125"/>
    </source>
</evidence>
<keyword evidence="21" id="KW-1185">Reference proteome</keyword>
<gene>
    <name evidence="16" type="primary">polA</name>
    <name evidence="20" type="ORF">SAMN02745973_00454</name>
</gene>
<feature type="domain" description="3'-5' exonuclease" evidence="17">
    <location>
        <begin position="302"/>
        <end position="481"/>
    </location>
</feature>
<dbReference type="InterPro" id="IPR002421">
    <property type="entry name" value="5-3_exonuclease"/>
</dbReference>
<dbReference type="Gene3D" id="3.30.70.370">
    <property type="match status" value="1"/>
</dbReference>
<dbReference type="FunFam" id="1.10.150.20:FF:000002">
    <property type="entry name" value="DNA polymerase I"/>
    <property type="match status" value="1"/>
</dbReference>
<dbReference type="GO" id="GO:0006302">
    <property type="term" value="P:double-strand break repair"/>
    <property type="evidence" value="ECO:0007669"/>
    <property type="project" value="TreeGrafter"/>
</dbReference>
<comment type="similarity">
    <text evidence="1 16">Belongs to the DNA polymerase type-A family.</text>
</comment>
<dbReference type="InterPro" id="IPR036397">
    <property type="entry name" value="RNaseH_sf"/>
</dbReference>
<dbReference type="InterPro" id="IPR054690">
    <property type="entry name" value="DNA_polI_exonuclease"/>
</dbReference>
<dbReference type="Pfam" id="PF02739">
    <property type="entry name" value="5_3_exonuc_N"/>
    <property type="match status" value="1"/>
</dbReference>
<keyword evidence="13 16" id="KW-0234">DNA repair</keyword>
<dbReference type="SMART" id="SM00279">
    <property type="entry name" value="HhH2"/>
    <property type="match status" value="1"/>
</dbReference>
<evidence type="ECO:0000256" key="9">
    <source>
        <dbReference type="ARBA" id="ARBA00022801"/>
    </source>
</evidence>
<dbReference type="FunFam" id="1.10.150.20:FF:000003">
    <property type="entry name" value="DNA polymerase I"/>
    <property type="match status" value="1"/>
</dbReference>
<dbReference type="SUPFAM" id="SSF53098">
    <property type="entry name" value="Ribonuclease H-like"/>
    <property type="match status" value="1"/>
</dbReference>
<evidence type="ECO:0000256" key="5">
    <source>
        <dbReference type="ARBA" id="ARBA00022695"/>
    </source>
</evidence>
<evidence type="ECO:0000256" key="16">
    <source>
        <dbReference type="RuleBase" id="RU004460"/>
    </source>
</evidence>
<dbReference type="FunFam" id="1.20.1060.10:FF:000001">
    <property type="entry name" value="DNA polymerase I"/>
    <property type="match status" value="1"/>
</dbReference>
<dbReference type="EMBL" id="FUWV01000001">
    <property type="protein sequence ID" value="SJZ39346.1"/>
    <property type="molecule type" value="Genomic_DNA"/>
</dbReference>
<dbReference type="PANTHER" id="PTHR10133">
    <property type="entry name" value="DNA POLYMERASE I"/>
    <property type="match status" value="1"/>
</dbReference>
<dbReference type="SMART" id="SM00475">
    <property type="entry name" value="53EXOc"/>
    <property type="match status" value="1"/>
</dbReference>
<dbReference type="NCBIfam" id="NF004397">
    <property type="entry name" value="PRK05755.1"/>
    <property type="match status" value="1"/>
</dbReference>
<organism evidence="20 21">
    <name type="scientific">Garciella nitratireducens DSM 15102</name>
    <dbReference type="NCBI Taxonomy" id="1121911"/>
    <lineage>
        <taxon>Bacteria</taxon>
        <taxon>Bacillati</taxon>
        <taxon>Bacillota</taxon>
        <taxon>Clostridia</taxon>
        <taxon>Eubacteriales</taxon>
        <taxon>Eubacteriaceae</taxon>
        <taxon>Garciella</taxon>
    </lineage>
</organism>
<dbReference type="Pfam" id="PF00476">
    <property type="entry name" value="DNA_pol_A"/>
    <property type="match status" value="1"/>
</dbReference>
<keyword evidence="6 16" id="KW-0235">DNA replication</keyword>
<keyword evidence="7" id="KW-0540">Nuclease</keyword>
<comment type="catalytic activity">
    <reaction evidence="14 16">
        <text>DNA(n) + a 2'-deoxyribonucleoside 5'-triphosphate = DNA(n+1) + diphosphate</text>
        <dbReference type="Rhea" id="RHEA:22508"/>
        <dbReference type="Rhea" id="RHEA-COMP:17339"/>
        <dbReference type="Rhea" id="RHEA-COMP:17340"/>
        <dbReference type="ChEBI" id="CHEBI:33019"/>
        <dbReference type="ChEBI" id="CHEBI:61560"/>
        <dbReference type="ChEBI" id="CHEBI:173112"/>
        <dbReference type="EC" id="2.7.7.7"/>
    </reaction>
</comment>
<dbReference type="SMART" id="SM00482">
    <property type="entry name" value="POLAc"/>
    <property type="match status" value="1"/>
</dbReference>
<dbReference type="SMART" id="SM00474">
    <property type="entry name" value="35EXOc"/>
    <property type="match status" value="1"/>
</dbReference>
<keyword evidence="5 16" id="KW-0548">Nucleotidyltransferase</keyword>
<dbReference type="Pfam" id="PF01367">
    <property type="entry name" value="5_3_exonuc"/>
    <property type="match status" value="1"/>
</dbReference>
<feature type="domain" description="DNA-directed DNA polymerase family A palm" evidence="19">
    <location>
        <begin position="648"/>
        <end position="855"/>
    </location>
</feature>
<proteinExistence type="inferred from homology"/>
<dbReference type="Pfam" id="PF22619">
    <property type="entry name" value="DNA_polI_exo1"/>
    <property type="match status" value="1"/>
</dbReference>
<dbReference type="InterPro" id="IPR018320">
    <property type="entry name" value="DNA_polymerase_1"/>
</dbReference>
<evidence type="ECO:0000256" key="1">
    <source>
        <dbReference type="ARBA" id="ARBA00007705"/>
    </source>
</evidence>
<evidence type="ECO:0000256" key="6">
    <source>
        <dbReference type="ARBA" id="ARBA00022705"/>
    </source>
</evidence>
<dbReference type="CDD" id="cd09859">
    <property type="entry name" value="PIN_53EXO"/>
    <property type="match status" value="1"/>
</dbReference>
<dbReference type="InterPro" id="IPR012337">
    <property type="entry name" value="RNaseH-like_sf"/>
</dbReference>
<keyword evidence="4 16" id="KW-0808">Transferase</keyword>
<dbReference type="Gene3D" id="3.30.420.10">
    <property type="entry name" value="Ribonuclease H-like superfamily/Ribonuclease H"/>
    <property type="match status" value="1"/>
</dbReference>
<dbReference type="Gene3D" id="1.20.1060.10">
    <property type="entry name" value="Taq DNA Polymerase, Chain T, domain 4"/>
    <property type="match status" value="1"/>
</dbReference>
<comment type="subunit">
    <text evidence="16">Single-chain monomer with multiple functions.</text>
</comment>
<dbReference type="GO" id="GO:0003677">
    <property type="term" value="F:DNA binding"/>
    <property type="evidence" value="ECO:0007669"/>
    <property type="project" value="UniProtKB-UniRule"/>
</dbReference>
<dbReference type="AlphaFoldDB" id="A0A1T4KAD8"/>
<dbReference type="Gene3D" id="1.10.150.20">
    <property type="entry name" value="5' to 3' exonuclease, C-terminal subdomain"/>
    <property type="match status" value="2"/>
</dbReference>
<dbReference type="FunFam" id="3.40.50.1010:FF:000001">
    <property type="entry name" value="DNA polymerase I"/>
    <property type="match status" value="1"/>
</dbReference>
<evidence type="ECO:0000256" key="7">
    <source>
        <dbReference type="ARBA" id="ARBA00022722"/>
    </source>
</evidence>
<keyword evidence="11 16" id="KW-0239">DNA-directed DNA polymerase</keyword>
<reference evidence="20 21" key="1">
    <citation type="submission" date="2017-02" db="EMBL/GenBank/DDBJ databases">
        <authorList>
            <person name="Peterson S.W."/>
        </authorList>
    </citation>
    <scope>NUCLEOTIDE SEQUENCE [LARGE SCALE GENOMIC DNA]</scope>
    <source>
        <strain evidence="20 21">DSM 15102</strain>
    </source>
</reference>
<dbReference type="NCBIfam" id="TIGR00593">
    <property type="entry name" value="pola"/>
    <property type="match status" value="1"/>
</dbReference>
<dbReference type="OrthoDB" id="9806424at2"/>
<keyword evidence="10" id="KW-0269">Exonuclease</keyword>
<dbReference type="SUPFAM" id="SSF88723">
    <property type="entry name" value="PIN domain-like"/>
    <property type="match status" value="1"/>
</dbReference>
<dbReference type="CDD" id="cd06140">
    <property type="entry name" value="DNA_polA_I_Bacillus_like_exo"/>
    <property type="match status" value="1"/>
</dbReference>
<dbReference type="SUPFAM" id="SSF47807">
    <property type="entry name" value="5' to 3' exonuclease, C-terminal subdomain"/>
    <property type="match status" value="1"/>
</dbReference>
<dbReference type="InterPro" id="IPR002298">
    <property type="entry name" value="DNA_polymerase_A"/>
</dbReference>
<dbReference type="InterPro" id="IPR043502">
    <property type="entry name" value="DNA/RNA_pol_sf"/>
</dbReference>
<evidence type="ECO:0000259" key="18">
    <source>
        <dbReference type="SMART" id="SM00475"/>
    </source>
</evidence>
<keyword evidence="8 16" id="KW-0227">DNA damage</keyword>
<evidence type="ECO:0000259" key="17">
    <source>
        <dbReference type="SMART" id="SM00474"/>
    </source>
</evidence>
<evidence type="ECO:0000256" key="8">
    <source>
        <dbReference type="ARBA" id="ARBA00022763"/>
    </source>
</evidence>
<dbReference type="EC" id="2.7.7.7" evidence="2 15"/>
<name>A0A1T4KAD8_9FIRM</name>
<evidence type="ECO:0000256" key="11">
    <source>
        <dbReference type="ARBA" id="ARBA00022932"/>
    </source>
</evidence>
<sequence>MIKRKWMIIDGNSLLNRTFYALPPLTNTKGIHTNAIYGFASILMKIIDEEKPDYMGVAFDERKPTFRHKDFKEYKAGRLKMPEELAEQFPLLKEMLKSFGIEMVSLEGYEADDLIGTLSRYGEEQGLEVNIITGDRDAFQLASDQVIIWYTKKGISHLDKINKEEILKKYEINPKQLIDVKGLMGDKSDNIPGVPGIGEKTALKLIKEYGSIEEIYHNIDKISGKKLKENLEKYKEQAILSKKLGTIVRNIPIEIQLEDFKLKNPYNKKIIQLFREWEFSSLLEKIGVQKTPTLLQQKTLEYQEIINIEQLKSILKLIEKEKILYLQWLLEGKNHRKKFLEGLGIARKNGQLYLLNLENLEITKVLGEMKEIFENEKIKKIGHNLKEFMVFLFLYNIRLEGLKFDTYIAAYLLEPSENKYDLSLLVAKYLNQSILGEEQILGKGKKSKQYKDISYQEKSDFLINQLDGIIKLYTVLKEKIDEQNMTSLYYDIELPLIEVLASMENLGFHVEKEKLKELSKEFGEKIDLLTNEIYQLAGEEFNINSPKQLGQILFEKLKLPVIKRTKTGYSTNIEVLERLKDKHPIIEKIMEIRQLTKLKSTYVDGLMDLIDPETQNIHSSFNQTMTSTGRISSSDPNLQNIPIKMEMGRRIRKVFVPKNSQSYLVDADYSQIELRVLAHISGDEDLIDAFNREQDIHTHTASQVFNVDIQKVTPLMRSRAKAVNFGIVYGISDFGLSRDLNISRAEAKKYIDNYFAKYHRVKEYMEEIVEIAKKQGYVTTLFGRRRYLPELQSRNYNIRSMGERLALNTPIQGTAADIIKIAMVNVYKRLKESQMQSKIILQVHDELIIEAVENELEQVEKIMIEEMENAADLKVALKVDISYGKSWYDTK</sequence>
<dbReference type="InterPro" id="IPR002562">
    <property type="entry name" value="3'-5'_exonuclease_dom"/>
</dbReference>
<dbReference type="GO" id="GO:0003887">
    <property type="term" value="F:DNA-directed DNA polymerase activity"/>
    <property type="evidence" value="ECO:0007669"/>
    <property type="project" value="UniProtKB-UniRule"/>
</dbReference>
<dbReference type="GO" id="GO:0006261">
    <property type="term" value="P:DNA-templated DNA replication"/>
    <property type="evidence" value="ECO:0007669"/>
    <property type="project" value="UniProtKB-UniRule"/>
</dbReference>
<dbReference type="PRINTS" id="PR00868">
    <property type="entry name" value="DNAPOLI"/>
</dbReference>
<dbReference type="PANTHER" id="PTHR10133:SF27">
    <property type="entry name" value="DNA POLYMERASE NU"/>
    <property type="match status" value="1"/>
</dbReference>
<protein>
    <recommendedName>
        <fullName evidence="3 15">DNA polymerase I</fullName>
        <ecNumber evidence="2 15">2.7.7.7</ecNumber>
    </recommendedName>
</protein>
<evidence type="ECO:0000313" key="20">
    <source>
        <dbReference type="EMBL" id="SJZ39346.1"/>
    </source>
</evidence>
<dbReference type="InterPro" id="IPR020046">
    <property type="entry name" value="5-3_exonucl_a-hlix_arch_N"/>
</dbReference>
<accession>A0A1T4KAD8</accession>
<evidence type="ECO:0000256" key="13">
    <source>
        <dbReference type="ARBA" id="ARBA00023204"/>
    </source>
</evidence>
<evidence type="ECO:0000256" key="3">
    <source>
        <dbReference type="ARBA" id="ARBA00020311"/>
    </source>
</evidence>
<keyword evidence="12 16" id="KW-0238">DNA-binding</keyword>
<dbReference type="InterPro" id="IPR008918">
    <property type="entry name" value="HhH2"/>
</dbReference>